<name>A0A2P2FJK6_AMYLU</name>
<evidence type="ECO:0000259" key="2">
    <source>
        <dbReference type="Pfam" id="PF12671"/>
    </source>
</evidence>
<feature type="domain" description="Putative amidase" evidence="2">
    <location>
        <begin position="212"/>
        <end position="361"/>
    </location>
</feature>
<dbReference type="PANTHER" id="PTHR40032">
    <property type="entry name" value="EXPORTED PROTEIN-RELATED"/>
    <property type="match status" value="1"/>
</dbReference>
<reference evidence="3 4" key="1">
    <citation type="journal article" date="2014" name="Genome Announc.">
        <title>Draft Genome Sequence of Amycolatopsis lurida NRRL 2430, Producer of the Glycopeptide Family Antibiotic Ristocetin.</title>
        <authorList>
            <person name="Kwun M.J."/>
            <person name="Hong H.J."/>
        </authorList>
    </citation>
    <scope>NUCLEOTIDE SEQUENCE [LARGE SCALE GENOMIC DNA]</scope>
    <source>
        <strain evidence="3 4">NRRL 2430</strain>
    </source>
</reference>
<sequence>MVAPLCLTAIAQAAPADDSGNLLALTRQYLQDRASRVTDSRPAALAASALTSVAATSPFSARLATEIPALDRLRARTVGTYAQYRNAQVDLVSPTVTVTGDTARVTVQEQTRLVFAKRDTPDSADATRYQVPHVLDFQRHGAGWVLASDALDVPADALDPVPYVNPVKLQPATRRDLASETPIPKDVKPNYPGAQPYSSAPPVSINGGVPIDRQTAVRYARTFALSYNPAYERFGNDCTNFASQVMRAGGWPDVGRPGPDGDDKWFQYNVVSHSRTWAIAHEFFFFGYLHSKRLRHYAGETPLIADLIFVDWAWGGVPDAHLDHTMIITENPAGNINDWSKIKVTYHSTDQDNVPLNVVSDKLGQGANWYFTDTRGLPG</sequence>
<dbReference type="EMBL" id="JFBM01000038">
    <property type="protein sequence ID" value="KFU76901.1"/>
    <property type="molecule type" value="Genomic_DNA"/>
</dbReference>
<evidence type="ECO:0000313" key="4">
    <source>
        <dbReference type="Proteomes" id="UP000256220"/>
    </source>
</evidence>
<accession>A0A2P2FJK6</accession>
<evidence type="ECO:0000313" key="3">
    <source>
        <dbReference type="EMBL" id="KFU76901.1"/>
    </source>
</evidence>
<dbReference type="InterPro" id="IPR024301">
    <property type="entry name" value="Amidase_6"/>
</dbReference>
<gene>
    <name evidence="3" type="ORF">BB31_33740</name>
</gene>
<dbReference type="Proteomes" id="UP000256220">
    <property type="component" value="Unassembled WGS sequence"/>
</dbReference>
<protein>
    <recommendedName>
        <fullName evidence="2">Putative amidase domain-containing protein</fullName>
    </recommendedName>
</protein>
<dbReference type="PANTHER" id="PTHR40032:SF1">
    <property type="entry name" value="EXPORTED PROTEIN"/>
    <property type="match status" value="1"/>
</dbReference>
<feature type="compositionally biased region" description="Basic and acidic residues" evidence="1">
    <location>
        <begin position="173"/>
        <end position="188"/>
    </location>
</feature>
<feature type="region of interest" description="Disordered" evidence="1">
    <location>
        <begin position="173"/>
        <end position="199"/>
    </location>
</feature>
<dbReference type="AlphaFoldDB" id="A0A2P2FJK6"/>
<organism evidence="3 4">
    <name type="scientific">Amycolatopsis lurida NRRL 2430</name>
    <dbReference type="NCBI Taxonomy" id="1460371"/>
    <lineage>
        <taxon>Bacteria</taxon>
        <taxon>Bacillati</taxon>
        <taxon>Actinomycetota</taxon>
        <taxon>Actinomycetes</taxon>
        <taxon>Pseudonocardiales</taxon>
        <taxon>Pseudonocardiaceae</taxon>
        <taxon>Amycolatopsis</taxon>
    </lineage>
</organism>
<comment type="caution">
    <text evidence="3">The sequence shown here is derived from an EMBL/GenBank/DDBJ whole genome shotgun (WGS) entry which is preliminary data.</text>
</comment>
<dbReference type="Pfam" id="PF12671">
    <property type="entry name" value="Amidase_6"/>
    <property type="match status" value="1"/>
</dbReference>
<proteinExistence type="predicted"/>
<keyword evidence="4" id="KW-1185">Reference proteome</keyword>
<evidence type="ECO:0000256" key="1">
    <source>
        <dbReference type="SAM" id="MobiDB-lite"/>
    </source>
</evidence>